<reference evidence="3" key="1">
    <citation type="submission" date="2015-03" db="EMBL/GenBank/DDBJ databases">
        <authorList>
            <person name="Wibberg D."/>
        </authorList>
    </citation>
    <scope>NUCLEOTIDE SEQUENCE [LARGE SCALE GENOMIC DNA]</scope>
</reference>
<feature type="transmembrane region" description="Helical" evidence="1">
    <location>
        <begin position="54"/>
        <end position="74"/>
    </location>
</feature>
<dbReference type="AlphaFoldDB" id="A0A0E3WHL4"/>
<evidence type="ECO:0000256" key="1">
    <source>
        <dbReference type="SAM" id="Phobius"/>
    </source>
</evidence>
<dbReference type="Proteomes" id="UP000033163">
    <property type="component" value="Chromosome I"/>
</dbReference>
<dbReference type="HOGENOM" id="CLU_741548_0_0_9"/>
<dbReference type="STRING" id="483937.AMQ84_29080"/>
<name>A0A0E3WHL4_9BACL</name>
<gene>
    <name evidence="2" type="ORF">PRIO_3090</name>
</gene>
<organism evidence="2 3">
    <name type="scientific">Paenibacillus riograndensis SBR5</name>
    <dbReference type="NCBI Taxonomy" id="1073571"/>
    <lineage>
        <taxon>Bacteria</taxon>
        <taxon>Bacillati</taxon>
        <taxon>Bacillota</taxon>
        <taxon>Bacilli</taxon>
        <taxon>Bacillales</taxon>
        <taxon>Paenibacillaceae</taxon>
        <taxon>Paenibacillus</taxon>
        <taxon>Paenibacillus sonchi group</taxon>
    </lineage>
</organism>
<dbReference type="PATRIC" id="fig|1073571.4.peg.3297"/>
<dbReference type="RefSeq" id="WP_046503281.1">
    <property type="nucleotide sequence ID" value="NZ_LN831776.1"/>
</dbReference>
<evidence type="ECO:0000313" key="3">
    <source>
        <dbReference type="Proteomes" id="UP000033163"/>
    </source>
</evidence>
<proteinExistence type="predicted"/>
<keyword evidence="1" id="KW-1133">Transmembrane helix</keyword>
<dbReference type="KEGG" id="pri:PRIO_3090"/>
<dbReference type="EMBL" id="LN831776">
    <property type="protein sequence ID" value="CQR55493.1"/>
    <property type="molecule type" value="Genomic_DNA"/>
</dbReference>
<keyword evidence="1" id="KW-0812">Transmembrane</keyword>
<evidence type="ECO:0000313" key="2">
    <source>
        <dbReference type="EMBL" id="CQR55493.1"/>
    </source>
</evidence>
<keyword evidence="1" id="KW-0472">Membrane</keyword>
<protein>
    <submittedName>
        <fullName evidence="2">Putative membrane protein</fullName>
    </submittedName>
</protein>
<accession>A0A0E3WHL4</accession>
<sequence>MISSSEEQALLADAVYMQGEPDKDVGSAALRSAVQTGMERGQQRMKNRVFSRGMGFSVMAAVAAAAVLFILPYLHSAPQPVSTRQSVDWGELEVFKGNAVSSLDQPTLDSAIQNGYIQMVNQKAEAEGYSITLNAITADENKIMYLYTAATDDKQEIYSINSAKLKDSATDRYLNATGQVGGNVTVPEPEKNHVFYGRGVVELDRTEPFPQQLEAEFRIASVNPGKLADRRTGTIMADMHYSPVLKVRFALDPKFQEYKTQIVKPNLPFTLNGHEVVLSQVEMSPLLIRARVALKNPAENGWETREDIFENTLFQGITSKVQRESVQLSPVSGNGTEDGFEYSFASNWLNNPESLVLKIKERNSFDKADIQLEIYNKK</sequence>
<dbReference type="Gene3D" id="2.60.40.1630">
    <property type="entry name" value="bacillus anthracis domain"/>
    <property type="match status" value="1"/>
</dbReference>